<organism evidence="2 3">
    <name type="scientific">Comamonas koreensis</name>
    <dbReference type="NCBI Taxonomy" id="160825"/>
    <lineage>
        <taxon>Bacteria</taxon>
        <taxon>Pseudomonadati</taxon>
        <taxon>Pseudomonadota</taxon>
        <taxon>Betaproteobacteria</taxon>
        <taxon>Burkholderiales</taxon>
        <taxon>Comamonadaceae</taxon>
        <taxon>Comamonas</taxon>
    </lineage>
</organism>
<comment type="caution">
    <text evidence="2">The sequence shown here is derived from an EMBL/GenBank/DDBJ whole genome shotgun (WGS) entry which is preliminary data.</text>
</comment>
<sequence>MPIRIVQLGSPRAPDEGLRIGTVRRPPRGVPKAEFASRNYYDQWYPELSPEPETMQMALQSHQLDKQGHNAEATKLWRAFDKVFRKQLAEAPAARTLELLAALSHQAHFSVGCYCDDEARCHRSILRDILQTHGAAIAN</sequence>
<reference evidence="2 3" key="1">
    <citation type="submission" date="2021-11" db="EMBL/GenBank/DDBJ databases">
        <title>Genome sequence.</title>
        <authorList>
            <person name="Sun Q."/>
        </authorList>
    </citation>
    <scope>NUCLEOTIDE SEQUENCE [LARGE SCALE GENOMIC DNA]</scope>
    <source>
        <strain evidence="2 3">KCTC 12005</strain>
    </source>
</reference>
<gene>
    <name evidence="2" type="ORF">LPW39_15555</name>
</gene>
<keyword evidence="3" id="KW-1185">Reference proteome</keyword>
<evidence type="ECO:0000313" key="2">
    <source>
        <dbReference type="EMBL" id="MCD2166538.1"/>
    </source>
</evidence>
<evidence type="ECO:0000313" key="3">
    <source>
        <dbReference type="Proteomes" id="UP001199260"/>
    </source>
</evidence>
<proteinExistence type="predicted"/>
<dbReference type="AlphaFoldDB" id="A0AAW4XXY4"/>
<dbReference type="InterPro" id="IPR054495">
    <property type="entry name" value="DUF488-N3a"/>
</dbReference>
<dbReference type="Proteomes" id="UP001199260">
    <property type="component" value="Unassembled WGS sequence"/>
</dbReference>
<dbReference type="EMBL" id="JAJNCT010000020">
    <property type="protein sequence ID" value="MCD2166538.1"/>
    <property type="molecule type" value="Genomic_DNA"/>
</dbReference>
<accession>A0AAW4XXY4</accession>
<protein>
    <submittedName>
        <fullName evidence="2">DUF488 family protein</fullName>
    </submittedName>
</protein>
<name>A0AAW4XXY4_9BURK</name>
<feature type="domain" description="DUF488" evidence="1">
    <location>
        <begin position="3"/>
        <end position="133"/>
    </location>
</feature>
<dbReference type="Pfam" id="PF22751">
    <property type="entry name" value="DUF488-N3a"/>
    <property type="match status" value="1"/>
</dbReference>
<evidence type="ECO:0000259" key="1">
    <source>
        <dbReference type="Pfam" id="PF22751"/>
    </source>
</evidence>
<dbReference type="RefSeq" id="WP_230776995.1">
    <property type="nucleotide sequence ID" value="NZ_JAJNCT010000020.1"/>
</dbReference>